<keyword evidence="4" id="KW-1185">Reference proteome</keyword>
<organism evidence="3 4">
    <name type="scientific">Compostibacter hankyongensis</name>
    <dbReference type="NCBI Taxonomy" id="1007089"/>
    <lineage>
        <taxon>Bacteria</taxon>
        <taxon>Pseudomonadati</taxon>
        <taxon>Bacteroidota</taxon>
        <taxon>Chitinophagia</taxon>
        <taxon>Chitinophagales</taxon>
        <taxon>Chitinophagaceae</taxon>
        <taxon>Compostibacter</taxon>
    </lineage>
</organism>
<dbReference type="EMBL" id="BAABFN010000002">
    <property type="protein sequence ID" value="GAA4307982.1"/>
    <property type="molecule type" value="Genomic_DNA"/>
</dbReference>
<evidence type="ECO:0000256" key="2">
    <source>
        <dbReference type="SAM" id="Phobius"/>
    </source>
</evidence>
<keyword evidence="2" id="KW-0472">Membrane</keyword>
<sequence length="209" mass="24035">MTSDYPIETVNPYFKNRRLSIMVLHLFTGFLLLNIFSEWHALKSESAVPWLVFVLGVGEMAYALLAFRWLKGAHMAGVLIRLLAALVFFVYGVGLWQRGHPAIAACMLAVALFSLLVALLENRWKRPFIIRLAEEGVWFPRLFRDELLRWNRLNRVILRDDVLTLDFKNNRVVQLMTRTNYSGEQQDELNGFAASRTGAPPRPEKDSGR</sequence>
<proteinExistence type="predicted"/>
<keyword evidence="2" id="KW-1133">Transmembrane helix</keyword>
<evidence type="ECO:0000313" key="3">
    <source>
        <dbReference type="EMBL" id="GAA4307982.1"/>
    </source>
</evidence>
<evidence type="ECO:0000256" key="1">
    <source>
        <dbReference type="SAM" id="MobiDB-lite"/>
    </source>
</evidence>
<dbReference type="Proteomes" id="UP001501207">
    <property type="component" value="Unassembled WGS sequence"/>
</dbReference>
<gene>
    <name evidence="3" type="ORF">GCM10023143_15020</name>
</gene>
<protein>
    <submittedName>
        <fullName evidence="3">Uncharacterized protein</fullName>
    </submittedName>
</protein>
<dbReference type="RefSeq" id="WP_344977841.1">
    <property type="nucleotide sequence ID" value="NZ_BAABFN010000002.1"/>
</dbReference>
<feature type="transmembrane region" description="Helical" evidence="2">
    <location>
        <begin position="78"/>
        <end position="96"/>
    </location>
</feature>
<feature type="transmembrane region" description="Helical" evidence="2">
    <location>
        <begin position="47"/>
        <end position="66"/>
    </location>
</feature>
<accession>A0ABP8FPC8</accession>
<feature type="transmembrane region" description="Helical" evidence="2">
    <location>
        <begin position="21"/>
        <end position="41"/>
    </location>
</feature>
<feature type="transmembrane region" description="Helical" evidence="2">
    <location>
        <begin position="102"/>
        <end position="120"/>
    </location>
</feature>
<comment type="caution">
    <text evidence="3">The sequence shown here is derived from an EMBL/GenBank/DDBJ whole genome shotgun (WGS) entry which is preliminary data.</text>
</comment>
<evidence type="ECO:0000313" key="4">
    <source>
        <dbReference type="Proteomes" id="UP001501207"/>
    </source>
</evidence>
<reference evidence="4" key="1">
    <citation type="journal article" date="2019" name="Int. J. Syst. Evol. Microbiol.">
        <title>The Global Catalogue of Microorganisms (GCM) 10K type strain sequencing project: providing services to taxonomists for standard genome sequencing and annotation.</title>
        <authorList>
            <consortium name="The Broad Institute Genomics Platform"/>
            <consortium name="The Broad Institute Genome Sequencing Center for Infectious Disease"/>
            <person name="Wu L."/>
            <person name="Ma J."/>
        </authorList>
    </citation>
    <scope>NUCLEOTIDE SEQUENCE [LARGE SCALE GENOMIC DNA]</scope>
    <source>
        <strain evidence="4">JCM 17664</strain>
    </source>
</reference>
<keyword evidence="2" id="KW-0812">Transmembrane</keyword>
<feature type="region of interest" description="Disordered" evidence="1">
    <location>
        <begin position="184"/>
        <end position="209"/>
    </location>
</feature>
<name>A0ABP8FPC8_9BACT</name>